<dbReference type="GO" id="GO:0032993">
    <property type="term" value="C:protein-DNA complex"/>
    <property type="evidence" value="ECO:0007669"/>
    <property type="project" value="TreeGrafter"/>
</dbReference>
<dbReference type="CDD" id="cd17574">
    <property type="entry name" value="REC_OmpR"/>
    <property type="match status" value="1"/>
</dbReference>
<keyword evidence="1" id="KW-0597">Phosphoprotein</keyword>
<sequence length="183" mass="20599">MRLIEMAVGKKILVVDDDPAFVRLVEQVLTQKGYEVLNANSGEEGLRLLFAHRPDMVLLDVVMPRMDGWQTCSRIRDISDIPIIMLTAHEKAEEDVVRGLDCGADEYLTKPVGNRELVARVRAVMRRAELPSSREGGRGITFSDDFLTVDVAEREVMVNGERVRLTPIEFRLLALLMQNAGHI</sequence>
<dbReference type="Gene3D" id="3.40.50.2300">
    <property type="match status" value="1"/>
</dbReference>
<keyword evidence="2" id="KW-0902">Two-component regulatory system</keyword>
<dbReference type="EMBL" id="BARV01023680">
    <property type="protein sequence ID" value="GAI39535.1"/>
    <property type="molecule type" value="Genomic_DNA"/>
</dbReference>
<dbReference type="CDD" id="cd00383">
    <property type="entry name" value="trans_reg_C"/>
    <property type="match status" value="1"/>
</dbReference>
<organism evidence="9">
    <name type="scientific">marine sediment metagenome</name>
    <dbReference type="NCBI Taxonomy" id="412755"/>
    <lineage>
        <taxon>unclassified sequences</taxon>
        <taxon>metagenomes</taxon>
        <taxon>ecological metagenomes</taxon>
    </lineage>
</organism>
<accession>X1PKH1</accession>
<dbReference type="GO" id="GO:0006355">
    <property type="term" value="P:regulation of DNA-templated transcription"/>
    <property type="evidence" value="ECO:0007669"/>
    <property type="project" value="InterPro"/>
</dbReference>
<dbReference type="PANTHER" id="PTHR48111:SF1">
    <property type="entry name" value="TWO-COMPONENT RESPONSE REGULATOR ORR33"/>
    <property type="match status" value="1"/>
</dbReference>
<dbReference type="SUPFAM" id="SSF52172">
    <property type="entry name" value="CheY-like"/>
    <property type="match status" value="1"/>
</dbReference>
<dbReference type="Pfam" id="PF00072">
    <property type="entry name" value="Response_reg"/>
    <property type="match status" value="1"/>
</dbReference>
<feature type="domain" description="OmpR/PhoB-type" evidence="7">
    <location>
        <begin position="137"/>
        <end position="183"/>
    </location>
</feature>
<comment type="caution">
    <text evidence="9">The sequence shown here is derived from an EMBL/GenBank/DDBJ whole genome shotgun (WGS) entry which is preliminary data.</text>
</comment>
<dbReference type="InterPro" id="IPR011006">
    <property type="entry name" value="CheY-like_superfamily"/>
</dbReference>
<dbReference type="FunFam" id="3.40.50.2300:FF:000001">
    <property type="entry name" value="DNA-binding response regulator PhoB"/>
    <property type="match status" value="1"/>
</dbReference>
<evidence type="ECO:0000259" key="6">
    <source>
        <dbReference type="PROSITE" id="PS50110"/>
    </source>
</evidence>
<gene>
    <name evidence="8" type="ORF">S06H3_27933</name>
    <name evidence="9" type="ORF">S06H3_38804</name>
</gene>
<dbReference type="InterPro" id="IPR036388">
    <property type="entry name" value="WH-like_DNA-bd_sf"/>
</dbReference>
<dbReference type="PROSITE" id="PS51755">
    <property type="entry name" value="OMPR_PHOB"/>
    <property type="match status" value="1"/>
</dbReference>
<dbReference type="EMBL" id="BARV01016253">
    <property type="protein sequence ID" value="GAI24836.1"/>
    <property type="molecule type" value="Genomic_DNA"/>
</dbReference>
<dbReference type="AlphaFoldDB" id="X1PKH1"/>
<dbReference type="GO" id="GO:0000976">
    <property type="term" value="F:transcription cis-regulatory region binding"/>
    <property type="evidence" value="ECO:0007669"/>
    <property type="project" value="TreeGrafter"/>
</dbReference>
<dbReference type="GO" id="GO:0005829">
    <property type="term" value="C:cytosol"/>
    <property type="evidence" value="ECO:0007669"/>
    <property type="project" value="TreeGrafter"/>
</dbReference>
<dbReference type="InterPro" id="IPR001789">
    <property type="entry name" value="Sig_transdc_resp-reg_receiver"/>
</dbReference>
<dbReference type="PANTHER" id="PTHR48111">
    <property type="entry name" value="REGULATOR OF RPOS"/>
    <property type="match status" value="1"/>
</dbReference>
<dbReference type="InterPro" id="IPR039420">
    <property type="entry name" value="WalR-like"/>
</dbReference>
<evidence type="ECO:0000313" key="8">
    <source>
        <dbReference type="EMBL" id="GAI24836.1"/>
    </source>
</evidence>
<dbReference type="SMART" id="SM00448">
    <property type="entry name" value="REC"/>
    <property type="match status" value="1"/>
</dbReference>
<keyword evidence="3" id="KW-0805">Transcription regulation</keyword>
<proteinExistence type="predicted"/>
<evidence type="ECO:0000256" key="5">
    <source>
        <dbReference type="ARBA" id="ARBA00023163"/>
    </source>
</evidence>
<dbReference type="Gene3D" id="1.10.10.10">
    <property type="entry name" value="Winged helix-like DNA-binding domain superfamily/Winged helix DNA-binding domain"/>
    <property type="match status" value="1"/>
</dbReference>
<evidence type="ECO:0008006" key="10">
    <source>
        <dbReference type="Google" id="ProtNLM"/>
    </source>
</evidence>
<evidence type="ECO:0000256" key="2">
    <source>
        <dbReference type="ARBA" id="ARBA00023012"/>
    </source>
</evidence>
<dbReference type="PROSITE" id="PS50110">
    <property type="entry name" value="RESPONSE_REGULATORY"/>
    <property type="match status" value="1"/>
</dbReference>
<evidence type="ECO:0000313" key="9">
    <source>
        <dbReference type="EMBL" id="GAI39535.1"/>
    </source>
</evidence>
<keyword evidence="5" id="KW-0804">Transcription</keyword>
<dbReference type="GO" id="GO:0000156">
    <property type="term" value="F:phosphorelay response regulator activity"/>
    <property type="evidence" value="ECO:0007669"/>
    <property type="project" value="TreeGrafter"/>
</dbReference>
<feature type="domain" description="Response regulatory" evidence="6">
    <location>
        <begin position="11"/>
        <end position="125"/>
    </location>
</feature>
<dbReference type="InterPro" id="IPR001867">
    <property type="entry name" value="OmpR/PhoB-type_DNA-bd"/>
</dbReference>
<evidence type="ECO:0000256" key="3">
    <source>
        <dbReference type="ARBA" id="ARBA00023015"/>
    </source>
</evidence>
<protein>
    <recommendedName>
        <fullName evidence="10">Response regulatory domain-containing protein</fullName>
    </recommendedName>
</protein>
<name>X1PKH1_9ZZZZ</name>
<evidence type="ECO:0000256" key="4">
    <source>
        <dbReference type="ARBA" id="ARBA00023125"/>
    </source>
</evidence>
<reference evidence="9" key="1">
    <citation type="journal article" date="2014" name="Front. Microbiol.">
        <title>High frequency of phylogenetically diverse reductive dehalogenase-homologous genes in deep subseafloor sedimentary metagenomes.</title>
        <authorList>
            <person name="Kawai M."/>
            <person name="Futagami T."/>
            <person name="Toyoda A."/>
            <person name="Takaki Y."/>
            <person name="Nishi S."/>
            <person name="Hori S."/>
            <person name="Arai W."/>
            <person name="Tsubouchi T."/>
            <person name="Morono Y."/>
            <person name="Uchiyama I."/>
            <person name="Ito T."/>
            <person name="Fujiyama A."/>
            <person name="Inagaki F."/>
            <person name="Takami H."/>
        </authorList>
    </citation>
    <scope>NUCLEOTIDE SEQUENCE</scope>
    <source>
        <strain evidence="9">Expedition CK06-06</strain>
    </source>
</reference>
<evidence type="ECO:0000256" key="1">
    <source>
        <dbReference type="ARBA" id="ARBA00022553"/>
    </source>
</evidence>
<evidence type="ECO:0000259" key="7">
    <source>
        <dbReference type="PROSITE" id="PS51755"/>
    </source>
</evidence>
<keyword evidence="4" id="KW-0238">DNA-binding</keyword>
<feature type="non-terminal residue" evidence="9">
    <location>
        <position position="183"/>
    </location>
</feature>
<dbReference type="Gene3D" id="6.10.250.690">
    <property type="match status" value="1"/>
</dbReference>